<evidence type="ECO:0000256" key="5">
    <source>
        <dbReference type="SAM" id="MobiDB-lite"/>
    </source>
</evidence>
<evidence type="ECO:0000256" key="3">
    <source>
        <dbReference type="ARBA" id="ARBA00023163"/>
    </source>
</evidence>
<dbReference type="SUPFAM" id="SSF57701">
    <property type="entry name" value="Zn2/Cys6 DNA-binding domain"/>
    <property type="match status" value="1"/>
</dbReference>
<dbReference type="PROSITE" id="PS50048">
    <property type="entry name" value="ZN2_CY6_FUNGAL_2"/>
    <property type="match status" value="1"/>
</dbReference>
<feature type="region of interest" description="Disordered" evidence="5">
    <location>
        <begin position="143"/>
        <end position="177"/>
    </location>
</feature>
<comment type="caution">
    <text evidence="7">The sequence shown here is derived from an EMBL/GenBank/DDBJ whole genome shotgun (WGS) entry which is preliminary data.</text>
</comment>
<name>A0ABR0JZT6_9EURO</name>
<keyword evidence="4" id="KW-0539">Nucleus</keyword>
<reference evidence="7 8" key="1">
    <citation type="submission" date="2023-08" db="EMBL/GenBank/DDBJ databases">
        <title>Black Yeasts Isolated from many extreme environments.</title>
        <authorList>
            <person name="Coleine C."/>
            <person name="Stajich J.E."/>
            <person name="Selbmann L."/>
        </authorList>
    </citation>
    <scope>NUCLEOTIDE SEQUENCE [LARGE SCALE GENOMIC DNA]</scope>
    <source>
        <strain evidence="7 8">CCFEE 5885</strain>
    </source>
</reference>
<organism evidence="7 8">
    <name type="scientific">Lithohypha guttulata</name>
    <dbReference type="NCBI Taxonomy" id="1690604"/>
    <lineage>
        <taxon>Eukaryota</taxon>
        <taxon>Fungi</taxon>
        <taxon>Dikarya</taxon>
        <taxon>Ascomycota</taxon>
        <taxon>Pezizomycotina</taxon>
        <taxon>Eurotiomycetes</taxon>
        <taxon>Chaetothyriomycetidae</taxon>
        <taxon>Chaetothyriales</taxon>
        <taxon>Trichomeriaceae</taxon>
        <taxon>Lithohypha</taxon>
    </lineage>
</organism>
<dbReference type="PANTHER" id="PTHR37534:SF9">
    <property type="entry name" value="ZN(II)2CYS6 TRANSCRIPTION FACTOR (EUROFUNG)"/>
    <property type="match status" value="1"/>
</dbReference>
<dbReference type="CDD" id="cd00067">
    <property type="entry name" value="GAL4"/>
    <property type="match status" value="1"/>
</dbReference>
<dbReference type="Gene3D" id="4.10.240.10">
    <property type="entry name" value="Zn(2)-C6 fungal-type DNA-binding domain"/>
    <property type="match status" value="1"/>
</dbReference>
<dbReference type="Pfam" id="PF00172">
    <property type="entry name" value="Zn_clus"/>
    <property type="match status" value="1"/>
</dbReference>
<dbReference type="EMBL" id="JAVRRG010000150">
    <property type="protein sequence ID" value="KAK5080446.1"/>
    <property type="molecule type" value="Genomic_DNA"/>
</dbReference>
<keyword evidence="8" id="KW-1185">Reference proteome</keyword>
<dbReference type="InterPro" id="IPR036864">
    <property type="entry name" value="Zn2-C6_fun-type_DNA-bd_sf"/>
</dbReference>
<feature type="region of interest" description="Disordered" evidence="5">
    <location>
        <begin position="92"/>
        <end position="131"/>
    </location>
</feature>
<evidence type="ECO:0000256" key="4">
    <source>
        <dbReference type="ARBA" id="ARBA00023242"/>
    </source>
</evidence>
<feature type="compositionally biased region" description="Pro residues" evidence="5">
    <location>
        <begin position="101"/>
        <end position="110"/>
    </location>
</feature>
<dbReference type="InterPro" id="IPR001138">
    <property type="entry name" value="Zn2Cys6_DnaBD"/>
</dbReference>
<dbReference type="Proteomes" id="UP001345013">
    <property type="component" value="Unassembled WGS sequence"/>
</dbReference>
<keyword evidence="2" id="KW-0238">DNA-binding</keyword>
<proteinExistence type="predicted"/>
<evidence type="ECO:0000256" key="1">
    <source>
        <dbReference type="ARBA" id="ARBA00023015"/>
    </source>
</evidence>
<keyword evidence="1" id="KW-0805">Transcription regulation</keyword>
<protein>
    <recommendedName>
        <fullName evidence="6">Zn(2)-C6 fungal-type domain-containing protein</fullName>
    </recommendedName>
</protein>
<gene>
    <name evidence="7" type="ORF">LTR24_008540</name>
</gene>
<feature type="domain" description="Zn(2)-C6 fungal-type" evidence="6">
    <location>
        <begin position="11"/>
        <end position="39"/>
    </location>
</feature>
<sequence>MSTPARRTRTGCKTCRQRKLKCDETQPICGQCRKSNRECQPSEGIAFRHAQNPGFSGEGGGSDLSSFYKYRQKFNNTYFLPVPKELSFVHISDPYADEPHPQPPPQPQQPQPQQQQQQPQFPPPPPSPQYVDVAATSLKAMIDPNLEQNTNVPDQEAVHPGLREEAAPIPGSDAADTDHLNEAIRQALQNVGEPVKDEFGAAG</sequence>
<dbReference type="PROSITE" id="PS00463">
    <property type="entry name" value="ZN2_CY6_FUNGAL_1"/>
    <property type="match status" value="1"/>
</dbReference>
<dbReference type="PANTHER" id="PTHR37534">
    <property type="entry name" value="TRANSCRIPTIONAL ACTIVATOR PROTEIN UGA3"/>
    <property type="match status" value="1"/>
</dbReference>
<keyword evidence="3" id="KW-0804">Transcription</keyword>
<accession>A0ABR0JZT6</accession>
<evidence type="ECO:0000313" key="8">
    <source>
        <dbReference type="Proteomes" id="UP001345013"/>
    </source>
</evidence>
<evidence type="ECO:0000313" key="7">
    <source>
        <dbReference type="EMBL" id="KAK5080446.1"/>
    </source>
</evidence>
<evidence type="ECO:0000256" key="2">
    <source>
        <dbReference type="ARBA" id="ARBA00023125"/>
    </source>
</evidence>
<evidence type="ECO:0000259" key="6">
    <source>
        <dbReference type="PROSITE" id="PS50048"/>
    </source>
</evidence>
<dbReference type="SMART" id="SM00066">
    <property type="entry name" value="GAL4"/>
    <property type="match status" value="1"/>
</dbReference>